<dbReference type="SUPFAM" id="SSF56349">
    <property type="entry name" value="DNA breaking-rejoining enzymes"/>
    <property type="match status" value="1"/>
</dbReference>
<gene>
    <name evidence="2" type="ORF">Rhe02_32780</name>
</gene>
<accession>A0A8J3Q8M6</accession>
<protein>
    <submittedName>
        <fullName evidence="2">Uncharacterized protein</fullName>
    </submittedName>
</protein>
<evidence type="ECO:0000256" key="1">
    <source>
        <dbReference type="ARBA" id="ARBA00023172"/>
    </source>
</evidence>
<evidence type="ECO:0000313" key="3">
    <source>
        <dbReference type="Proteomes" id="UP000612899"/>
    </source>
</evidence>
<dbReference type="Gene3D" id="1.10.443.10">
    <property type="entry name" value="Intergrase catalytic core"/>
    <property type="match status" value="1"/>
</dbReference>
<dbReference type="EMBL" id="BONY01000017">
    <property type="protein sequence ID" value="GIH05211.1"/>
    <property type="molecule type" value="Genomic_DNA"/>
</dbReference>
<evidence type="ECO:0000313" key="2">
    <source>
        <dbReference type="EMBL" id="GIH05211.1"/>
    </source>
</evidence>
<sequence>MLLRLHTETACRRGGALGLRLSDLDITWALVRLAEKGGTLRWQPVTTDLATALA</sequence>
<proteinExistence type="predicted"/>
<dbReference type="GO" id="GO:0015074">
    <property type="term" value="P:DNA integration"/>
    <property type="evidence" value="ECO:0007669"/>
    <property type="project" value="InterPro"/>
</dbReference>
<dbReference type="Proteomes" id="UP000612899">
    <property type="component" value="Unassembled WGS sequence"/>
</dbReference>
<keyword evidence="1" id="KW-0233">DNA recombination</keyword>
<dbReference type="InterPro" id="IPR011010">
    <property type="entry name" value="DNA_brk_join_enz"/>
</dbReference>
<dbReference type="GO" id="GO:0003677">
    <property type="term" value="F:DNA binding"/>
    <property type="evidence" value="ECO:0007669"/>
    <property type="project" value="InterPro"/>
</dbReference>
<organism evidence="2 3">
    <name type="scientific">Rhizocola hellebori</name>
    <dbReference type="NCBI Taxonomy" id="1392758"/>
    <lineage>
        <taxon>Bacteria</taxon>
        <taxon>Bacillati</taxon>
        <taxon>Actinomycetota</taxon>
        <taxon>Actinomycetes</taxon>
        <taxon>Micromonosporales</taxon>
        <taxon>Micromonosporaceae</taxon>
        <taxon>Rhizocola</taxon>
    </lineage>
</organism>
<reference evidence="2" key="1">
    <citation type="submission" date="2021-01" db="EMBL/GenBank/DDBJ databases">
        <title>Whole genome shotgun sequence of Rhizocola hellebori NBRC 109834.</title>
        <authorList>
            <person name="Komaki H."/>
            <person name="Tamura T."/>
        </authorList>
    </citation>
    <scope>NUCLEOTIDE SEQUENCE</scope>
    <source>
        <strain evidence="2">NBRC 109834</strain>
    </source>
</reference>
<dbReference type="GO" id="GO:0006310">
    <property type="term" value="P:DNA recombination"/>
    <property type="evidence" value="ECO:0007669"/>
    <property type="project" value="UniProtKB-KW"/>
</dbReference>
<dbReference type="InterPro" id="IPR013762">
    <property type="entry name" value="Integrase-like_cat_sf"/>
</dbReference>
<name>A0A8J3Q8M6_9ACTN</name>
<comment type="caution">
    <text evidence="2">The sequence shown here is derived from an EMBL/GenBank/DDBJ whole genome shotgun (WGS) entry which is preliminary data.</text>
</comment>
<keyword evidence="3" id="KW-1185">Reference proteome</keyword>
<dbReference type="AlphaFoldDB" id="A0A8J3Q8M6"/>